<dbReference type="RefSeq" id="WP_204415084.1">
    <property type="nucleotide sequence ID" value="NZ_JAFBED010000003.1"/>
</dbReference>
<dbReference type="EMBL" id="JAFBED010000003">
    <property type="protein sequence ID" value="MBM7619832.1"/>
    <property type="molecule type" value="Genomic_DNA"/>
</dbReference>
<keyword evidence="2" id="KW-1185">Reference proteome</keyword>
<organism evidence="1 2">
    <name type="scientific">Sutcliffiella tianshenii</name>
    <dbReference type="NCBI Taxonomy" id="1463404"/>
    <lineage>
        <taxon>Bacteria</taxon>
        <taxon>Bacillati</taxon>
        <taxon>Bacillota</taxon>
        <taxon>Bacilli</taxon>
        <taxon>Bacillales</taxon>
        <taxon>Bacillaceae</taxon>
        <taxon>Sutcliffiella</taxon>
    </lineage>
</organism>
<dbReference type="Proteomes" id="UP000737402">
    <property type="component" value="Unassembled WGS sequence"/>
</dbReference>
<gene>
    <name evidence="1" type="ORF">JOC95_001684</name>
</gene>
<evidence type="ECO:0000313" key="1">
    <source>
        <dbReference type="EMBL" id="MBM7619832.1"/>
    </source>
</evidence>
<proteinExistence type="predicted"/>
<reference evidence="1 2" key="1">
    <citation type="submission" date="2021-01" db="EMBL/GenBank/DDBJ databases">
        <title>Genomic Encyclopedia of Type Strains, Phase IV (KMG-IV): sequencing the most valuable type-strain genomes for metagenomic binning, comparative biology and taxonomic classification.</title>
        <authorList>
            <person name="Goeker M."/>
        </authorList>
    </citation>
    <scope>NUCLEOTIDE SEQUENCE [LARGE SCALE GENOMIC DNA]</scope>
    <source>
        <strain evidence="1 2">DSM 25879</strain>
    </source>
</reference>
<comment type="caution">
    <text evidence="1">The sequence shown here is derived from an EMBL/GenBank/DDBJ whole genome shotgun (WGS) entry which is preliminary data.</text>
</comment>
<name>A0ABS2NZJ7_9BACI</name>
<sequence length="54" mass="6521">MLVAKRYFLTDMERESVEQTLMDKGHLRQNLLNLDDEEIIHIYQKIMVDQLITK</sequence>
<protein>
    <submittedName>
        <fullName evidence="1">Uncharacterized protein</fullName>
    </submittedName>
</protein>
<evidence type="ECO:0000313" key="2">
    <source>
        <dbReference type="Proteomes" id="UP000737402"/>
    </source>
</evidence>
<accession>A0ABS2NZJ7</accession>